<keyword evidence="8" id="KW-1185">Reference proteome</keyword>
<comment type="function">
    <text evidence="1 6">Hydrolyzes acetyl esters in homogalacturonan regions of pectin. In type I primary cell wall, galacturonic acid residues of pectin can be acetylated at the O-2 and O-3 positions. Decreasing the degree of acetylation of pectin gels in vitro alters their physical properties.</text>
</comment>
<keyword evidence="6" id="KW-0964">Secreted</keyword>
<gene>
    <name evidence="7" type="ORF">F3Y22_tig00116971pilonHSYRG00710</name>
</gene>
<evidence type="ECO:0000313" key="8">
    <source>
        <dbReference type="Proteomes" id="UP000436088"/>
    </source>
</evidence>
<evidence type="ECO:0000256" key="5">
    <source>
        <dbReference type="ARBA" id="ARBA00023316"/>
    </source>
</evidence>
<comment type="subcellular location">
    <subcellularLocation>
        <location evidence="2 6">Secreted</location>
        <location evidence="2 6">Cell wall</location>
    </subcellularLocation>
</comment>
<evidence type="ECO:0000256" key="1">
    <source>
        <dbReference type="ARBA" id="ARBA00003534"/>
    </source>
</evidence>
<protein>
    <recommendedName>
        <fullName evidence="6">Pectin acetylesterase</fullName>
        <ecNumber evidence="6">3.1.1.-</ecNumber>
    </recommendedName>
</protein>
<comment type="similarity">
    <text evidence="3 6">Belongs to the pectinacetylesterase family.</text>
</comment>
<dbReference type="Pfam" id="PF03283">
    <property type="entry name" value="PAE"/>
    <property type="match status" value="1"/>
</dbReference>
<keyword evidence="6" id="KW-0378">Hydrolase</keyword>
<evidence type="ECO:0000313" key="7">
    <source>
        <dbReference type="EMBL" id="KAE8658523.1"/>
    </source>
</evidence>
<dbReference type="InterPro" id="IPR004963">
    <property type="entry name" value="PAE/NOTUM"/>
</dbReference>
<comment type="caution">
    <text evidence="7">The sequence shown here is derived from an EMBL/GenBank/DDBJ whole genome shotgun (WGS) entry which is preliminary data.</text>
</comment>
<keyword evidence="4 6" id="KW-0134">Cell wall</keyword>
<dbReference type="Proteomes" id="UP000436088">
    <property type="component" value="Unassembled WGS sequence"/>
</dbReference>
<evidence type="ECO:0000256" key="4">
    <source>
        <dbReference type="ARBA" id="ARBA00022512"/>
    </source>
</evidence>
<name>A0A6A2WHL8_HIBSY</name>
<dbReference type="GO" id="GO:0052793">
    <property type="term" value="F:pectin acetylesterase activity"/>
    <property type="evidence" value="ECO:0007669"/>
    <property type="project" value="TreeGrafter"/>
</dbReference>
<dbReference type="EMBL" id="VEPZ02001744">
    <property type="protein sequence ID" value="KAE8658523.1"/>
    <property type="molecule type" value="Genomic_DNA"/>
</dbReference>
<organism evidence="7 8">
    <name type="scientific">Hibiscus syriacus</name>
    <name type="common">Rose of Sharon</name>
    <dbReference type="NCBI Taxonomy" id="106335"/>
    <lineage>
        <taxon>Eukaryota</taxon>
        <taxon>Viridiplantae</taxon>
        <taxon>Streptophyta</taxon>
        <taxon>Embryophyta</taxon>
        <taxon>Tracheophyta</taxon>
        <taxon>Spermatophyta</taxon>
        <taxon>Magnoliopsida</taxon>
        <taxon>eudicotyledons</taxon>
        <taxon>Gunneridae</taxon>
        <taxon>Pentapetalae</taxon>
        <taxon>rosids</taxon>
        <taxon>malvids</taxon>
        <taxon>Malvales</taxon>
        <taxon>Malvaceae</taxon>
        <taxon>Malvoideae</taxon>
        <taxon>Hibiscus</taxon>
    </lineage>
</organism>
<evidence type="ECO:0000256" key="3">
    <source>
        <dbReference type="ARBA" id="ARBA00005784"/>
    </source>
</evidence>
<dbReference type="PANTHER" id="PTHR21562">
    <property type="entry name" value="NOTUM-RELATED"/>
    <property type="match status" value="1"/>
</dbReference>
<dbReference type="EC" id="3.1.1.-" evidence="6"/>
<evidence type="ECO:0000256" key="6">
    <source>
        <dbReference type="RuleBase" id="RU363114"/>
    </source>
</evidence>
<dbReference type="PANTHER" id="PTHR21562:SF93">
    <property type="entry name" value="PECTIN ACETYLESTERASE 8"/>
    <property type="match status" value="1"/>
</dbReference>
<keyword evidence="5 6" id="KW-0961">Cell wall biogenesis/degradation</keyword>
<dbReference type="GO" id="GO:0009505">
    <property type="term" value="C:plant-type cell wall"/>
    <property type="evidence" value="ECO:0007669"/>
    <property type="project" value="TreeGrafter"/>
</dbReference>
<proteinExistence type="inferred from homology"/>
<dbReference type="GO" id="GO:0071555">
    <property type="term" value="P:cell wall organization"/>
    <property type="evidence" value="ECO:0007669"/>
    <property type="project" value="UniProtKB-KW"/>
</dbReference>
<accession>A0A6A2WHL8</accession>
<reference evidence="7" key="1">
    <citation type="submission" date="2019-09" db="EMBL/GenBank/DDBJ databases">
        <title>Draft genome information of white flower Hibiscus syriacus.</title>
        <authorList>
            <person name="Kim Y.-M."/>
        </authorList>
    </citation>
    <scope>NUCLEOTIDE SEQUENCE [LARGE SCALE GENOMIC DNA]</scope>
    <source>
        <strain evidence="7">YM2019G1</strain>
    </source>
</reference>
<dbReference type="AlphaFoldDB" id="A0A6A2WHL8"/>
<evidence type="ECO:0000256" key="2">
    <source>
        <dbReference type="ARBA" id="ARBA00004191"/>
    </source>
</evidence>
<sequence>MEKQINFTGILSYKAEENPDFYNWNKVKLRYCDGASFAGKDKMSIDIVYSGESCADA</sequence>